<dbReference type="AlphaFoldDB" id="A0A6V8NU54"/>
<evidence type="ECO:0000259" key="1">
    <source>
        <dbReference type="Pfam" id="PF03749"/>
    </source>
</evidence>
<evidence type="ECO:0000313" key="2">
    <source>
        <dbReference type="EMBL" id="GFP23657.1"/>
    </source>
</evidence>
<reference evidence="2 3" key="1">
    <citation type="journal article" date="2020" name="Front. Microbiol.">
        <title>Single-cell genomics of novel Actinobacteria with the Wood-Ljungdahl pathway discovered in a serpentinizing system.</title>
        <authorList>
            <person name="Merino N."/>
            <person name="Kawai M."/>
            <person name="Boyd E.S."/>
            <person name="Colman D.R."/>
            <person name="McGlynn S.E."/>
            <person name="Nealson K.H."/>
            <person name="Kurokawa K."/>
            <person name="Hongoh Y."/>
        </authorList>
    </citation>
    <scope>NUCLEOTIDE SEQUENCE [LARGE SCALE GENOMIC DNA]</scope>
    <source>
        <strain evidence="2 3">S09_30</strain>
    </source>
</reference>
<dbReference type="Gene3D" id="3.40.1350.60">
    <property type="match status" value="1"/>
</dbReference>
<gene>
    <name evidence="2" type="ORF">HKBW3S09_01122</name>
</gene>
<dbReference type="InterPro" id="IPR040452">
    <property type="entry name" value="SfsA_C"/>
</dbReference>
<protein>
    <submittedName>
        <fullName evidence="2">Sugar fermentation stimulation protein A</fullName>
    </submittedName>
</protein>
<comment type="caution">
    <text evidence="2">The sequence shown here is derived from an EMBL/GenBank/DDBJ whole genome shotgun (WGS) entry which is preliminary data.</text>
</comment>
<name>A0A6V8NU54_9ACTN</name>
<dbReference type="Pfam" id="PF03749">
    <property type="entry name" value="SfsA"/>
    <property type="match status" value="1"/>
</dbReference>
<dbReference type="PANTHER" id="PTHR30545:SF2">
    <property type="entry name" value="SUGAR FERMENTATION STIMULATION PROTEIN A"/>
    <property type="match status" value="1"/>
</dbReference>
<feature type="non-terminal residue" evidence="2">
    <location>
        <position position="1"/>
    </location>
</feature>
<dbReference type="Proteomes" id="UP000585609">
    <property type="component" value="Unassembled WGS sequence"/>
</dbReference>
<organism evidence="2 3">
    <name type="scientific">Candidatus Hakubella thermalkaliphila</name>
    <dbReference type="NCBI Taxonomy" id="2754717"/>
    <lineage>
        <taxon>Bacteria</taxon>
        <taxon>Bacillati</taxon>
        <taxon>Actinomycetota</taxon>
        <taxon>Actinomycetota incertae sedis</taxon>
        <taxon>Candidatus Hakubellales</taxon>
        <taxon>Candidatus Hakubellaceae</taxon>
        <taxon>Candidatus Hakubella</taxon>
    </lineage>
</organism>
<dbReference type="GO" id="GO:0003677">
    <property type="term" value="F:DNA binding"/>
    <property type="evidence" value="ECO:0007669"/>
    <property type="project" value="InterPro"/>
</dbReference>
<dbReference type="PANTHER" id="PTHR30545">
    <property type="entry name" value="SUGAR FERMENTATION STIMULATION PROTEIN A"/>
    <property type="match status" value="1"/>
</dbReference>
<evidence type="ECO:0000313" key="3">
    <source>
        <dbReference type="Proteomes" id="UP000585609"/>
    </source>
</evidence>
<sequence>SLGRSRFDFLLKKDNQSLVLEVKSCTLFNQEIAMFPDAITLRGKRHLIELAELGEGQV</sequence>
<feature type="domain" description="Sugar fermentation stimulation protein C-terminal" evidence="1">
    <location>
        <begin position="3"/>
        <end position="55"/>
    </location>
</feature>
<proteinExistence type="predicted"/>
<dbReference type="InterPro" id="IPR005224">
    <property type="entry name" value="SfsA"/>
</dbReference>
<accession>A0A6V8NU54</accession>
<dbReference type="EMBL" id="BLRW01000159">
    <property type="protein sequence ID" value="GFP23657.1"/>
    <property type="molecule type" value="Genomic_DNA"/>
</dbReference>